<dbReference type="Pfam" id="PF06414">
    <property type="entry name" value="Zeta_toxin"/>
    <property type="match status" value="2"/>
</dbReference>
<dbReference type="GO" id="GO:0005524">
    <property type="term" value="F:ATP binding"/>
    <property type="evidence" value="ECO:0007669"/>
    <property type="project" value="UniProtKB-KW"/>
</dbReference>
<feature type="domain" description="Zeta toxin" evidence="4">
    <location>
        <begin position="104"/>
        <end position="290"/>
    </location>
</feature>
<evidence type="ECO:0000256" key="1">
    <source>
        <dbReference type="ARBA" id="ARBA00022741"/>
    </source>
</evidence>
<dbReference type="AlphaFoldDB" id="A0A0F2LVM5"/>
<dbReference type="VEuPathDB" id="FungiDB:SPSK_01181"/>
<evidence type="ECO:0000313" key="5">
    <source>
        <dbReference type="EMBL" id="KJR81517.1"/>
    </source>
</evidence>
<sequence>MPKPSDYFLSDSDNAAIFEQQIRPAEFGDGHGDDGEPAASLSSPHDQDRRPVCIILAGQTGAGKSHAAPALAAALGKLTTSPPFSGSTAGIVGSGGPAPGSPASYCHLVADTHKPYHPAYARLVADAAAGLVPPGLASAATGHDARRWLARACAVAASRRLPTLVESASRYPQDVVDMAGIFHRHNYRVCLVLLAVHPVQSRLGLLARFLDAKPAGPAVFHAPEQASQQASQPAAAKKTLPVRLTPRLVHDESYAGLVELATLLDAQGAPSPSPLADAVLILRRGNQVAYTNYWTTDGGEDKERRWRKTPAGVGSALATEREKRQSSTAGLSESSPLAAEAALFASDVMRLREAHPERADELDALASEYARGTPVEADDGNHTSYHVLDPDALVALLQADW</sequence>
<dbReference type="GO" id="GO:0016301">
    <property type="term" value="F:kinase activity"/>
    <property type="evidence" value="ECO:0007669"/>
    <property type="project" value="InterPro"/>
</dbReference>
<dbReference type="GeneID" id="27663389"/>
<dbReference type="OrthoDB" id="2881954at2759"/>
<feature type="region of interest" description="Disordered" evidence="3">
    <location>
        <begin position="21"/>
        <end position="46"/>
    </location>
</feature>
<reference evidence="5 6" key="2">
    <citation type="journal article" date="2015" name="Eukaryot. Cell">
        <title>Asexual propagation of a virulent clone complex in a human and feline outbreak of sporotrichosis.</title>
        <authorList>
            <person name="Teixeira Mde M."/>
            <person name="Rodrigues A.M."/>
            <person name="Tsui C.K."/>
            <person name="de Almeida L.G."/>
            <person name="Van Diepeningen A.D."/>
            <person name="van den Ende B.G."/>
            <person name="Fernandes G.F."/>
            <person name="Kano R."/>
            <person name="Hamelin R.C."/>
            <person name="Lopes-Bezerra L.M."/>
            <person name="Vasconcelos A.T."/>
            <person name="de Hoog S."/>
            <person name="de Camargo Z.P."/>
            <person name="Felipe M.S."/>
        </authorList>
    </citation>
    <scope>NUCLEOTIDE SEQUENCE [LARGE SCALE GENOMIC DNA]</scope>
    <source>
        <strain evidence="5 6">1099-18</strain>
    </source>
</reference>
<evidence type="ECO:0000259" key="4">
    <source>
        <dbReference type="Pfam" id="PF06414"/>
    </source>
</evidence>
<accession>A0A0F2LVM5</accession>
<keyword evidence="1" id="KW-0547">Nucleotide-binding</keyword>
<evidence type="ECO:0000313" key="6">
    <source>
        <dbReference type="Proteomes" id="UP000033710"/>
    </source>
</evidence>
<dbReference type="Gene3D" id="3.40.50.300">
    <property type="entry name" value="P-loop containing nucleotide triphosphate hydrolases"/>
    <property type="match status" value="1"/>
</dbReference>
<dbReference type="Proteomes" id="UP000033710">
    <property type="component" value="Unassembled WGS sequence"/>
</dbReference>
<reference evidence="5 6" key="1">
    <citation type="journal article" date="2014" name="BMC Genomics">
        <title>Comparative genomics of the major fungal agents of human and animal Sporotrichosis: Sporothrix schenckii and Sporothrix brasiliensis.</title>
        <authorList>
            <person name="Teixeira M.M."/>
            <person name="de Almeida L.G."/>
            <person name="Kubitschek-Barreira P."/>
            <person name="Alves F.L."/>
            <person name="Kioshima E.S."/>
            <person name="Abadio A.K."/>
            <person name="Fernandes L."/>
            <person name="Derengowski L.S."/>
            <person name="Ferreira K.S."/>
            <person name="Souza R.C."/>
            <person name="Ruiz J.C."/>
            <person name="de Andrade N.C."/>
            <person name="Paes H.C."/>
            <person name="Nicola A.M."/>
            <person name="Albuquerque P."/>
            <person name="Gerber A.L."/>
            <person name="Martins V.P."/>
            <person name="Peconick L.D."/>
            <person name="Neto A.V."/>
            <person name="Chaucanez C.B."/>
            <person name="Silva P.A."/>
            <person name="Cunha O.L."/>
            <person name="de Oliveira F.F."/>
            <person name="dos Santos T.C."/>
            <person name="Barros A.L."/>
            <person name="Soares M.A."/>
            <person name="de Oliveira L.M."/>
            <person name="Marini M.M."/>
            <person name="Villalobos-Duno H."/>
            <person name="Cunha M.M."/>
            <person name="de Hoog S."/>
            <person name="da Silveira J.F."/>
            <person name="Henrissat B."/>
            <person name="Nino-Vega G.A."/>
            <person name="Cisalpino P.S."/>
            <person name="Mora-Montes H.M."/>
            <person name="Almeida S.R."/>
            <person name="Stajich J.E."/>
            <person name="Lopes-Bezerra L.M."/>
            <person name="Vasconcelos A.T."/>
            <person name="Felipe M.S."/>
        </authorList>
    </citation>
    <scope>NUCLEOTIDE SEQUENCE [LARGE SCALE GENOMIC DNA]</scope>
    <source>
        <strain evidence="5 6">1099-18</strain>
    </source>
</reference>
<dbReference type="InterPro" id="IPR027417">
    <property type="entry name" value="P-loop_NTPase"/>
</dbReference>
<gene>
    <name evidence="5" type="ORF">SPSK_01181</name>
</gene>
<name>A0A0F2LVM5_SPOSC</name>
<dbReference type="KEGG" id="ssck:SPSK_01181"/>
<organism evidence="5 6">
    <name type="scientific">Sporothrix schenckii 1099-18</name>
    <dbReference type="NCBI Taxonomy" id="1397361"/>
    <lineage>
        <taxon>Eukaryota</taxon>
        <taxon>Fungi</taxon>
        <taxon>Dikarya</taxon>
        <taxon>Ascomycota</taxon>
        <taxon>Pezizomycotina</taxon>
        <taxon>Sordariomycetes</taxon>
        <taxon>Sordariomycetidae</taxon>
        <taxon>Ophiostomatales</taxon>
        <taxon>Ophiostomataceae</taxon>
        <taxon>Sporothrix</taxon>
    </lineage>
</organism>
<evidence type="ECO:0000256" key="2">
    <source>
        <dbReference type="ARBA" id="ARBA00022840"/>
    </source>
</evidence>
<protein>
    <recommendedName>
        <fullName evidence="4">Zeta toxin domain-containing protein</fullName>
    </recommendedName>
</protein>
<dbReference type="RefSeq" id="XP_016584193.1">
    <property type="nucleotide sequence ID" value="XM_016728112.1"/>
</dbReference>
<dbReference type="InterPro" id="IPR010488">
    <property type="entry name" value="Zeta_toxin_domain"/>
</dbReference>
<dbReference type="EMBL" id="AXCR01000011">
    <property type="protein sequence ID" value="KJR81517.1"/>
    <property type="molecule type" value="Genomic_DNA"/>
</dbReference>
<feature type="domain" description="Zeta toxin" evidence="4">
    <location>
        <begin position="46"/>
        <end position="76"/>
    </location>
</feature>
<dbReference type="SUPFAM" id="SSF52540">
    <property type="entry name" value="P-loop containing nucleoside triphosphate hydrolases"/>
    <property type="match status" value="1"/>
</dbReference>
<evidence type="ECO:0000256" key="3">
    <source>
        <dbReference type="SAM" id="MobiDB-lite"/>
    </source>
</evidence>
<keyword evidence="2" id="KW-0067">ATP-binding</keyword>
<proteinExistence type="predicted"/>
<feature type="region of interest" description="Disordered" evidence="3">
    <location>
        <begin position="296"/>
        <end position="334"/>
    </location>
</feature>
<comment type="caution">
    <text evidence="5">The sequence shown here is derived from an EMBL/GenBank/DDBJ whole genome shotgun (WGS) entry which is preliminary data.</text>
</comment>